<gene>
    <name evidence="2" type="ORF">ACFFVK_13240</name>
</gene>
<feature type="signal peptide" evidence="1">
    <location>
        <begin position="1"/>
        <end position="22"/>
    </location>
</feature>
<proteinExistence type="predicted"/>
<dbReference type="InterPro" id="IPR002816">
    <property type="entry name" value="TraB/PrgY/GumN_fam"/>
</dbReference>
<reference evidence="2 3" key="1">
    <citation type="submission" date="2024-09" db="EMBL/GenBank/DDBJ databases">
        <authorList>
            <person name="Sun Q."/>
            <person name="Mori K."/>
        </authorList>
    </citation>
    <scope>NUCLEOTIDE SEQUENCE [LARGE SCALE GENOMIC DNA]</scope>
    <source>
        <strain evidence="2 3">CECT 8365</strain>
    </source>
</reference>
<dbReference type="Pfam" id="PF01963">
    <property type="entry name" value="TraB_PrgY_gumN"/>
    <property type="match status" value="1"/>
</dbReference>
<accession>A0ABV5HCB7</accession>
<dbReference type="EMBL" id="JBHMFE010000017">
    <property type="protein sequence ID" value="MFB9109545.1"/>
    <property type="molecule type" value="Genomic_DNA"/>
</dbReference>
<dbReference type="InterPro" id="IPR047111">
    <property type="entry name" value="YbaP-like"/>
</dbReference>
<dbReference type="PANTHER" id="PTHR40590">
    <property type="entry name" value="CYTOPLASMIC PROTEIN-RELATED"/>
    <property type="match status" value="1"/>
</dbReference>
<organism evidence="2 3">
    <name type="scientific">Flavobacterium gyeonganense</name>
    <dbReference type="NCBI Taxonomy" id="1310418"/>
    <lineage>
        <taxon>Bacteria</taxon>
        <taxon>Pseudomonadati</taxon>
        <taxon>Bacteroidota</taxon>
        <taxon>Flavobacteriia</taxon>
        <taxon>Flavobacteriales</taxon>
        <taxon>Flavobacteriaceae</taxon>
        <taxon>Flavobacterium</taxon>
    </lineage>
</organism>
<evidence type="ECO:0000313" key="3">
    <source>
        <dbReference type="Proteomes" id="UP001589562"/>
    </source>
</evidence>
<evidence type="ECO:0000256" key="1">
    <source>
        <dbReference type="SAM" id="SignalP"/>
    </source>
</evidence>
<dbReference type="PANTHER" id="PTHR40590:SF1">
    <property type="entry name" value="CYTOPLASMIC PROTEIN"/>
    <property type="match status" value="1"/>
</dbReference>
<keyword evidence="3" id="KW-1185">Reference proteome</keyword>
<sequence>MKNLIKSVVAIITLIFSSAVQAQTKAPKLENSLLWEISGNGLSKPSYLYGTVHMICSDDYFLSDKAKKAFDASNKLVLEINLTDPKEVAEMQEVSKKTEPITKKLNAPQLAKLEDILKKSTGLSISQIDNYGLTGAMSLVSMKNYGCKDLKQYEMEFLTRAKQNSMQIGGLETVKSQLLAIDGAYTNDEMIVFLKEFDADVTAKFVKAYKEENVNDLFAILTDKKMASESTNKAILDDRNKNWVKEMPQMMKNESVFFAVDSAHLGGEFGVINLLRKAGYSVKPVMN</sequence>
<name>A0ABV5HCB7_9FLAO</name>
<keyword evidence="1" id="KW-0732">Signal</keyword>
<evidence type="ECO:0000313" key="2">
    <source>
        <dbReference type="EMBL" id="MFB9109545.1"/>
    </source>
</evidence>
<dbReference type="CDD" id="cd14789">
    <property type="entry name" value="Tiki"/>
    <property type="match status" value="1"/>
</dbReference>
<dbReference type="RefSeq" id="WP_278011517.1">
    <property type="nucleotide sequence ID" value="NZ_CP121112.1"/>
</dbReference>
<comment type="caution">
    <text evidence="2">The sequence shown here is derived from an EMBL/GenBank/DDBJ whole genome shotgun (WGS) entry which is preliminary data.</text>
</comment>
<dbReference type="Proteomes" id="UP001589562">
    <property type="component" value="Unassembled WGS sequence"/>
</dbReference>
<protein>
    <submittedName>
        <fullName evidence="2">TraB/GumN family protein</fullName>
    </submittedName>
</protein>
<feature type="chain" id="PRO_5046004772" evidence="1">
    <location>
        <begin position="23"/>
        <end position="287"/>
    </location>
</feature>